<dbReference type="GeneID" id="109478152"/>
<dbReference type="CDD" id="cd01671">
    <property type="entry name" value="CARD"/>
    <property type="match status" value="1"/>
</dbReference>
<evidence type="ECO:0000313" key="3">
    <source>
        <dbReference type="Proteomes" id="UP000515135"/>
    </source>
</evidence>
<accession>A0A6P4Z0V6</accession>
<reference evidence="4" key="1">
    <citation type="submission" date="2025-08" db="UniProtKB">
        <authorList>
            <consortium name="RefSeq"/>
        </authorList>
    </citation>
    <scope>IDENTIFICATION</scope>
    <source>
        <tissue evidence="4">Gonad</tissue>
    </source>
</reference>
<feature type="domain" description="CARD" evidence="2">
    <location>
        <begin position="196"/>
        <end position="272"/>
    </location>
</feature>
<dbReference type="PROSITE" id="PS50209">
    <property type="entry name" value="CARD"/>
    <property type="match status" value="1"/>
</dbReference>
<name>A0A6P4Z0V6_BRABE</name>
<dbReference type="InterPro" id="IPR011029">
    <property type="entry name" value="DEATH-like_dom_sf"/>
</dbReference>
<feature type="compositionally biased region" description="Low complexity" evidence="1">
    <location>
        <begin position="159"/>
        <end position="176"/>
    </location>
</feature>
<gene>
    <name evidence="4" type="primary">LOC109478152</name>
</gene>
<dbReference type="AlphaFoldDB" id="A0A6P4Z0V6"/>
<evidence type="ECO:0000259" key="2">
    <source>
        <dbReference type="PROSITE" id="PS50209"/>
    </source>
</evidence>
<keyword evidence="3" id="KW-1185">Reference proteome</keyword>
<feature type="region of interest" description="Disordered" evidence="1">
    <location>
        <begin position="72"/>
        <end position="93"/>
    </location>
</feature>
<dbReference type="RefSeq" id="XP_019635200.1">
    <property type="nucleotide sequence ID" value="XM_019779641.1"/>
</dbReference>
<feature type="region of interest" description="Disordered" evidence="1">
    <location>
        <begin position="143"/>
        <end position="209"/>
    </location>
</feature>
<dbReference type="Pfam" id="PF00619">
    <property type="entry name" value="CARD"/>
    <property type="match status" value="1"/>
</dbReference>
<dbReference type="SUPFAM" id="SSF47986">
    <property type="entry name" value="DEATH domain"/>
    <property type="match status" value="1"/>
</dbReference>
<organism evidence="3 4">
    <name type="scientific">Branchiostoma belcheri</name>
    <name type="common">Amphioxus</name>
    <dbReference type="NCBI Taxonomy" id="7741"/>
    <lineage>
        <taxon>Eukaryota</taxon>
        <taxon>Metazoa</taxon>
        <taxon>Chordata</taxon>
        <taxon>Cephalochordata</taxon>
        <taxon>Leptocardii</taxon>
        <taxon>Amphioxiformes</taxon>
        <taxon>Branchiostomatidae</taxon>
        <taxon>Branchiostoma</taxon>
    </lineage>
</organism>
<dbReference type="InterPro" id="IPR001315">
    <property type="entry name" value="CARD"/>
</dbReference>
<feature type="compositionally biased region" description="Basic and acidic residues" evidence="1">
    <location>
        <begin position="182"/>
        <end position="200"/>
    </location>
</feature>
<dbReference type="GO" id="GO:0042981">
    <property type="term" value="P:regulation of apoptotic process"/>
    <property type="evidence" value="ECO:0007669"/>
    <property type="project" value="InterPro"/>
</dbReference>
<protein>
    <submittedName>
        <fullName evidence="4">Uncharacterized protein LOC109478152 isoform X2</fullName>
    </submittedName>
</protein>
<dbReference type="Proteomes" id="UP000515135">
    <property type="component" value="Unplaced"/>
</dbReference>
<proteinExistence type="predicted"/>
<evidence type="ECO:0000313" key="4">
    <source>
        <dbReference type="RefSeq" id="XP_019635200.1"/>
    </source>
</evidence>
<evidence type="ECO:0000256" key="1">
    <source>
        <dbReference type="SAM" id="MobiDB-lite"/>
    </source>
</evidence>
<dbReference type="SUPFAM" id="SSF52129">
    <property type="entry name" value="Caspase-like"/>
    <property type="match status" value="1"/>
</dbReference>
<dbReference type="InterPro" id="IPR029030">
    <property type="entry name" value="Caspase-like_dom_sf"/>
</dbReference>
<dbReference type="Gene3D" id="1.10.533.10">
    <property type="entry name" value="Death Domain, Fas"/>
    <property type="match status" value="1"/>
</dbReference>
<sequence length="498" mass="56986">MMESDSWEDKLTCTWKGEGQLDIMGFPEDMPMCLKCYLSSIKAGKWPRALYLIQEGEGHCFLSGTGISFPRDYESSSSDEDGPGRGPLPEDEVEFFSGRFPKNRLKRLLFLRTVKKCLSKRRETHGPGPVDGEQQFLHYLEEEEEKEKRSELDTELTEPGSTSPKESLSSESSMKGKTVEVPQRELEETTEKTVRAEKTHHEKLRKHHRRLKGTIRAHHITGCLKEKGVLTDDDVDKIYDKAAQEERTEQLLFILAKRSSSAIEAFIQSLKEVQRQGTCPYEDIVQLLEGADPKQDAAVEERIDDKSRFVPKLEKGPGPFYRMTHKSRGTALIFIDADLDTSAMKEESELLADAFKSLHFATKIVRDFDLSSAIQPGGRVDQDCHVFCCISDIPHGMIHDIVRYQSRNDKPMLIFCHIPARLRPNPMSMYMFFEVVDHDSQDCYLSLSSSPNYIRTLAKTLIEYGKSEDFVSMMSKVYSACDKFYCHDGLRKRLYFPP</sequence>
<dbReference type="OrthoDB" id="10409711at2759"/>
<dbReference type="Gene3D" id="3.40.50.1460">
    <property type="match status" value="1"/>
</dbReference>